<dbReference type="InterPro" id="IPR039708">
    <property type="entry name" value="MT1774/Rv1733c-like"/>
</dbReference>
<keyword evidence="1" id="KW-0472">Membrane</keyword>
<reference evidence="2" key="1">
    <citation type="submission" date="2021-04" db="EMBL/GenBank/DDBJ databases">
        <title>Genome seq and assembly of Streptomyces sp. RG38.</title>
        <authorList>
            <person name="Chhetri G."/>
        </authorList>
    </citation>
    <scope>NUCLEOTIDE SEQUENCE</scope>
    <source>
        <strain evidence="2">RG38</strain>
    </source>
</reference>
<dbReference type="AlphaFoldDB" id="A0A940XGP1"/>
<gene>
    <name evidence="2" type="ORF">J5Y05_11365</name>
</gene>
<sequence>MCGGEAKRKRLWRWRRNPLRRRVDAVEAWIVLLVWALIAVGGTLAGLLTAHAADASFARQRAERQPVRAVLLADVPQSASPTQTAYRALVKVGWTAPDGTSRTGETPATSGLRAGSSITLWQDRDGSLTGQPADPADASVESALYGAGAAVAVAGLAYGSGALVRWRLDRRRLDEWAREWERVGPRWSQRTG</sequence>
<comment type="caution">
    <text evidence="2">The sequence shown here is derived from an EMBL/GenBank/DDBJ whole genome shotgun (WGS) entry which is preliminary data.</text>
</comment>
<keyword evidence="1" id="KW-1133">Transmembrane helix</keyword>
<evidence type="ECO:0000256" key="1">
    <source>
        <dbReference type="SAM" id="Phobius"/>
    </source>
</evidence>
<accession>A0A940XGP1</accession>
<protein>
    <recommendedName>
        <fullName evidence="4">Integral membrane protein</fullName>
    </recommendedName>
</protein>
<dbReference type="EMBL" id="JAGPNL010000002">
    <property type="protein sequence ID" value="MBQ0827107.1"/>
    <property type="molecule type" value="Genomic_DNA"/>
</dbReference>
<dbReference type="Proteomes" id="UP000677875">
    <property type="component" value="Unassembled WGS sequence"/>
</dbReference>
<feature type="transmembrane region" description="Helical" evidence="1">
    <location>
        <begin position="143"/>
        <end position="164"/>
    </location>
</feature>
<evidence type="ECO:0000313" key="3">
    <source>
        <dbReference type="Proteomes" id="UP000677875"/>
    </source>
</evidence>
<name>A0A940XGP1_9ACTN</name>
<keyword evidence="1" id="KW-0812">Transmembrane</keyword>
<organism evidence="2 3">
    <name type="scientific">Streptomyces tagetis</name>
    <dbReference type="NCBI Taxonomy" id="2820809"/>
    <lineage>
        <taxon>Bacteria</taxon>
        <taxon>Bacillati</taxon>
        <taxon>Actinomycetota</taxon>
        <taxon>Actinomycetes</taxon>
        <taxon>Kitasatosporales</taxon>
        <taxon>Streptomycetaceae</taxon>
        <taxon>Streptomyces</taxon>
    </lineage>
</organism>
<evidence type="ECO:0000313" key="2">
    <source>
        <dbReference type="EMBL" id="MBQ0827107.1"/>
    </source>
</evidence>
<dbReference type="PANTHER" id="PTHR42305:SF1">
    <property type="entry name" value="MEMBRANE PROTEIN RV1733C-RELATED"/>
    <property type="match status" value="1"/>
</dbReference>
<dbReference type="RefSeq" id="WP_210871121.1">
    <property type="nucleotide sequence ID" value="NZ_JAGPNL010000002.1"/>
</dbReference>
<evidence type="ECO:0008006" key="4">
    <source>
        <dbReference type="Google" id="ProtNLM"/>
    </source>
</evidence>
<proteinExistence type="predicted"/>
<keyword evidence="3" id="KW-1185">Reference proteome</keyword>
<dbReference type="PANTHER" id="PTHR42305">
    <property type="entry name" value="MEMBRANE PROTEIN RV1733C-RELATED"/>
    <property type="match status" value="1"/>
</dbReference>